<evidence type="ECO:0000313" key="2">
    <source>
        <dbReference type="Proteomes" id="UP000661607"/>
    </source>
</evidence>
<accession>A0ABR9KJ14</accession>
<name>A0ABR9KJ14_9ACTN</name>
<evidence type="ECO:0000313" key="1">
    <source>
        <dbReference type="EMBL" id="MBE1562011.1"/>
    </source>
</evidence>
<organism evidence="1 2">
    <name type="scientific">Nonomuraea africana</name>
    <dbReference type="NCBI Taxonomy" id="46171"/>
    <lineage>
        <taxon>Bacteria</taxon>
        <taxon>Bacillati</taxon>
        <taxon>Actinomycetota</taxon>
        <taxon>Actinomycetes</taxon>
        <taxon>Streptosporangiales</taxon>
        <taxon>Streptosporangiaceae</taxon>
        <taxon>Nonomuraea</taxon>
    </lineage>
</organism>
<dbReference type="EMBL" id="JADBEF010000001">
    <property type="protein sequence ID" value="MBE1562011.1"/>
    <property type="molecule type" value="Genomic_DNA"/>
</dbReference>
<protein>
    <submittedName>
        <fullName evidence="1">Uncharacterized protein</fullName>
    </submittedName>
</protein>
<gene>
    <name evidence="1" type="ORF">H4W81_004790</name>
</gene>
<keyword evidence="2" id="KW-1185">Reference proteome</keyword>
<dbReference type="Proteomes" id="UP000661607">
    <property type="component" value="Unassembled WGS sequence"/>
</dbReference>
<reference evidence="1 2" key="1">
    <citation type="submission" date="2020-10" db="EMBL/GenBank/DDBJ databases">
        <title>Sequencing the genomes of 1000 actinobacteria strains.</title>
        <authorList>
            <person name="Klenk H.-P."/>
        </authorList>
    </citation>
    <scope>NUCLEOTIDE SEQUENCE [LARGE SCALE GENOMIC DNA]</scope>
    <source>
        <strain evidence="1 2">DSM 43748</strain>
    </source>
</reference>
<comment type="caution">
    <text evidence="1">The sequence shown here is derived from an EMBL/GenBank/DDBJ whole genome shotgun (WGS) entry which is preliminary data.</text>
</comment>
<proteinExistence type="predicted"/>
<sequence length="44" mass="4574">MQGLLATEPTQAGIASGDRTPIIPLVHPQGNALIVYPHNGLKSP</sequence>